<keyword evidence="3" id="KW-1185">Reference proteome</keyword>
<protein>
    <submittedName>
        <fullName evidence="2">Uncharacterized protein</fullName>
    </submittedName>
</protein>
<keyword evidence="1" id="KW-0812">Transmembrane</keyword>
<keyword evidence="1" id="KW-1133">Transmembrane helix</keyword>
<gene>
    <name evidence="2" type="ORF">NMK71_06965</name>
</gene>
<proteinExistence type="predicted"/>
<dbReference type="Proteomes" id="UP001152599">
    <property type="component" value="Unassembled WGS sequence"/>
</dbReference>
<dbReference type="EMBL" id="JANCMU010000003">
    <property type="protein sequence ID" value="MDG4946151.1"/>
    <property type="molecule type" value="Genomic_DNA"/>
</dbReference>
<keyword evidence="1" id="KW-0472">Membrane</keyword>
<accession>A0A9X4N0L6</accession>
<reference evidence="2" key="1">
    <citation type="submission" date="2022-07" db="EMBL/GenBank/DDBJ databases">
        <title>Description and genome-wide analysis of Profundicola chukchiensis gen. nov., sp. nov., marine bacteria isolated from bottom sediments of the Chukchi Sea.</title>
        <authorList>
            <person name="Romanenko L."/>
            <person name="Otstavnykh N."/>
            <person name="Kurilenko V."/>
            <person name="Eremeev V."/>
            <person name="Velansky P."/>
            <person name="Mikhailov V."/>
            <person name="Isaeva M."/>
        </authorList>
    </citation>
    <scope>NUCLEOTIDE SEQUENCE</scope>
    <source>
        <strain evidence="2">KMM 9713</strain>
    </source>
</reference>
<name>A0A9X4N0L6_9FLAO</name>
<dbReference type="AlphaFoldDB" id="A0A9X4N0L6"/>
<organism evidence="2 3">
    <name type="scientific">Profundicola chukchiensis</name>
    <dbReference type="NCBI Taxonomy" id="2961959"/>
    <lineage>
        <taxon>Bacteria</taxon>
        <taxon>Pseudomonadati</taxon>
        <taxon>Bacteroidota</taxon>
        <taxon>Flavobacteriia</taxon>
        <taxon>Flavobacteriales</taxon>
        <taxon>Weeksellaceae</taxon>
        <taxon>Profundicola</taxon>
    </lineage>
</organism>
<feature type="transmembrane region" description="Helical" evidence="1">
    <location>
        <begin position="7"/>
        <end position="26"/>
    </location>
</feature>
<evidence type="ECO:0000313" key="2">
    <source>
        <dbReference type="EMBL" id="MDG4946151.1"/>
    </source>
</evidence>
<comment type="caution">
    <text evidence="2">The sequence shown here is derived from an EMBL/GenBank/DDBJ whole genome shotgun (WGS) entry which is preliminary data.</text>
</comment>
<dbReference type="RefSeq" id="WP_304420634.1">
    <property type="nucleotide sequence ID" value="NZ_JANCMU010000003.1"/>
</dbReference>
<sequence>MYNKNKLYLYIKSIFIYFFLLLKHIYISIQLLMRNLFSLCFILLTSYLLAQNPDLYNEWILDKITYENGDNLEINHHNYSNFLSYEIKPDVLISSHGAAKASIKEKYIKTHYRKIFYELKDDQLIFRDSDDNKLYYFLTKENYLAKYPEFQIKPIAYNGQMLVENNKFCQAEMTGDLGLHQFLTNEIPSYKRYSITNQFFEAKFVLTKENKIQDIEILSGISKSFDKQFIAALLKAEGKLKNKCNRDLLMTENFIFVEMGNGYVNRDEKDLTQITSQMTKDFDKNLFKNVVDAYPQVLKFKDKTDQIRRFKYRYENALLTSGISFLALGQNKKACESFSLIGDKTNFKVRNFLIDFCEN</sequence>
<evidence type="ECO:0000256" key="1">
    <source>
        <dbReference type="SAM" id="Phobius"/>
    </source>
</evidence>
<evidence type="ECO:0000313" key="3">
    <source>
        <dbReference type="Proteomes" id="UP001152599"/>
    </source>
</evidence>